<reference evidence="2 3" key="1">
    <citation type="submission" date="2024-02" db="EMBL/GenBank/DDBJ databases">
        <title>Adaptive strategies in a cosmopolitan and abundant soil bacterium.</title>
        <authorList>
            <person name="Carini P."/>
        </authorList>
    </citation>
    <scope>NUCLEOTIDE SEQUENCE [LARGE SCALE GENOMIC DNA]</scope>
    <source>
        <strain evidence="2 3">AZCC 1608</strain>
    </source>
</reference>
<evidence type="ECO:0008006" key="4">
    <source>
        <dbReference type="Google" id="ProtNLM"/>
    </source>
</evidence>
<feature type="transmembrane region" description="Helical" evidence="1">
    <location>
        <begin position="23"/>
        <end position="42"/>
    </location>
</feature>
<organism evidence="2 3">
    <name type="scientific">Bradyrhizobium algeriense</name>
    <dbReference type="NCBI Taxonomy" id="634784"/>
    <lineage>
        <taxon>Bacteria</taxon>
        <taxon>Pseudomonadati</taxon>
        <taxon>Pseudomonadota</taxon>
        <taxon>Alphaproteobacteria</taxon>
        <taxon>Hyphomicrobiales</taxon>
        <taxon>Nitrobacteraceae</taxon>
        <taxon>Bradyrhizobium</taxon>
    </lineage>
</organism>
<accession>A0ABU8B9Z6</accession>
<comment type="caution">
    <text evidence="2">The sequence shown here is derived from an EMBL/GenBank/DDBJ whole genome shotgun (WGS) entry which is preliminary data.</text>
</comment>
<keyword evidence="1" id="KW-0812">Transmembrane</keyword>
<name>A0ABU8B9Z6_9BRAD</name>
<keyword evidence="1" id="KW-0472">Membrane</keyword>
<sequence length="70" mass="7825">MTVTPRVGWIHRIWYKRRMHPDAASPLLPLVTLAAGVFLLVAPRIVSVAAALYLIVTGLLGLNAIYHFFR</sequence>
<dbReference type="InterPro" id="IPR021446">
    <property type="entry name" value="DUF3096"/>
</dbReference>
<dbReference type="EMBL" id="JAZHRV010000001">
    <property type="protein sequence ID" value="MEH2555305.1"/>
    <property type="molecule type" value="Genomic_DNA"/>
</dbReference>
<protein>
    <recommendedName>
        <fullName evidence="4">DUF3096 domain-containing protein</fullName>
    </recommendedName>
</protein>
<keyword evidence="3" id="KW-1185">Reference proteome</keyword>
<evidence type="ECO:0000313" key="3">
    <source>
        <dbReference type="Proteomes" id="UP001364224"/>
    </source>
</evidence>
<dbReference type="Proteomes" id="UP001364224">
    <property type="component" value="Unassembled WGS sequence"/>
</dbReference>
<dbReference type="Pfam" id="PF11295">
    <property type="entry name" value="DUF3096"/>
    <property type="match status" value="1"/>
</dbReference>
<feature type="transmembrane region" description="Helical" evidence="1">
    <location>
        <begin position="48"/>
        <end position="69"/>
    </location>
</feature>
<evidence type="ECO:0000256" key="1">
    <source>
        <dbReference type="SAM" id="Phobius"/>
    </source>
</evidence>
<gene>
    <name evidence="2" type="ORF">V1286_002834</name>
</gene>
<evidence type="ECO:0000313" key="2">
    <source>
        <dbReference type="EMBL" id="MEH2555305.1"/>
    </source>
</evidence>
<keyword evidence="1" id="KW-1133">Transmembrane helix</keyword>
<proteinExistence type="predicted"/>